<keyword evidence="10 20" id="KW-0251">Elongation factor</keyword>
<evidence type="ECO:0000313" key="21">
    <source>
        <dbReference type="Proteomes" id="UP000186594"/>
    </source>
</evidence>
<evidence type="ECO:0000259" key="19">
    <source>
        <dbReference type="PROSITE" id="PS51722"/>
    </source>
</evidence>
<dbReference type="SUPFAM" id="SSF50447">
    <property type="entry name" value="Translation proteins"/>
    <property type="match status" value="1"/>
</dbReference>
<evidence type="ECO:0000256" key="17">
    <source>
        <dbReference type="ARBA" id="ARBA00030685"/>
    </source>
</evidence>
<dbReference type="SUPFAM" id="SSF52540">
    <property type="entry name" value="P-loop containing nucleoside triphosphate hydrolases"/>
    <property type="match status" value="1"/>
</dbReference>
<evidence type="ECO:0000256" key="18">
    <source>
        <dbReference type="ARBA" id="ARBA00033064"/>
    </source>
</evidence>
<evidence type="ECO:0000256" key="3">
    <source>
        <dbReference type="ARBA" id="ARBA00004735"/>
    </source>
</evidence>
<sequence>MLNDGEVSRRSLQNLTASPMWRAMARVMGNQYDAEKNPNGIVSIGVAENYLMHTELEEFVNEKCKLVQRNFTYGDGPAGSTFMKKELCSFYDERFGTLKNVLPKHLTVQAGVKPICVSLAGTDPFSPDCVSRYETALLEAREKGIQVRGLILCNPHNPLGRCYSKEAIIEFMRLCQKYRLHLISDEIYALSVFKNPEIPDAVPFVSVLSIDTIDIIDPHLIHCLHGMSKDFCANGLRLGVLISQHNQKLHDAMAVVSMFGWPSSAAERIWASLLQDRDFLDKFLNENITRMEKQYAICTSILNENCIPYYPSYAGHFIWLKYTSVGILATNPSLTSFLPKGELTALGKEQQLTTQMLNCGVYLATGDAFGTEENGWFRLTFTVSEDLLRLGLKRYYLHLVSKDRATTVLPEMEAIRISLKRISYSRIYVSRNWSKHQIVQQRFASIAAVARQAAESVENLSNETILENMSAIDAERLRTKRNIGISAHIDSGKTTFTERVLFYTGRIKEIHEVRGKDNVGAMMDSMSLEKEKGITIQSAATFCDWFKKDRTTGKNENYHINIIDTPGKSQTITVDRQMRRYNVPRISFINKMDRMGANPWRVIKQINHKLRIAAAAVHVPIGSEDNFKGVVDLIRMKAIYNEGKRGEIVVEKDEIPLDLKDLVEEKRRVLIETLADVDDEIAEIFLEEKIPTAEQLYSSIRRATLSRKFTPVFMGSALADTGVQPALDGVCDFLPNPSQIENTALDQKKGEAPVKLVPYTEQPFVGLAFKLEEGRFGQLTYVRVYQGMLKKGGQVINVKTGKKVKVPRLVRMHSNEMEDVDEIGPGEICAMFGIDCSSGDTFTDGQVSYTMTSMFVPEPVISLSIKPKVKDSPNFSKAMNRFQREDPTFRVHVDAESKETIISGMGELHLEIYVERMRREYNVDCITGQPQVAYRETISSVAPFDYIHKKQSGGAGQYGRVEGYIEPLQMTEDEQGRKYDTEFVNRVTGGNIPTNFITACEKGFEDGLEKGFLVGSPINGCRFVLEDGASHAVDSSDLAFRLAAYYAFREAYQKANPIILEPIMNVCVTAPIEFQGNVVGGLNKRNATIQDTELSAEEFTIQAQVSLNSMFGYSTLLRASTQGKGEFNMEYCKHFPVPEYIQKEMIADAETRSECKIEFRIGSRKSRLALVQTNQVQKMLQQRFPEYTFPISTMETLGDAIQTKPLHEIGAKALWTRELEEALAADQIDLIVHSLKDMPTQLPEYAMLGAVLEREDARDAVVMKAGSPYKSIQELPAKSIVATSSLRRTAQLRRAFPHLEFADMVCRRETRLSKLDDPQTITSCLILAAAGLLRLGLGARITQTLSSPVVYGAVGQGALGIEIRKNDQATSGLVNTLTHHNTWLACTAERTLLRVLEGGCSA</sequence>
<comment type="pathway">
    <text evidence="3">Porphyrin-containing compound metabolism; protoporphyrin-IX biosynthesis; coproporphyrinogen-III from 5-aminolevulinate: step 2/4.</text>
</comment>
<dbReference type="SMART" id="SM00838">
    <property type="entry name" value="EFG_C"/>
    <property type="match status" value="1"/>
</dbReference>
<dbReference type="InterPro" id="IPR015424">
    <property type="entry name" value="PyrdxlP-dep_Trfase"/>
</dbReference>
<dbReference type="NCBIfam" id="TIGR00212">
    <property type="entry name" value="hemC"/>
    <property type="match status" value="1"/>
</dbReference>
<dbReference type="Proteomes" id="UP000186594">
    <property type="component" value="Unassembled WGS sequence"/>
</dbReference>
<dbReference type="Pfam" id="PF01379">
    <property type="entry name" value="Porphobil_deam"/>
    <property type="match status" value="1"/>
</dbReference>
<evidence type="ECO:0000256" key="1">
    <source>
        <dbReference type="ARBA" id="ARBA00001916"/>
    </source>
</evidence>
<dbReference type="InterPro" id="IPR004839">
    <property type="entry name" value="Aminotransferase_I/II_large"/>
</dbReference>
<dbReference type="GO" id="GO:0005525">
    <property type="term" value="F:GTP binding"/>
    <property type="evidence" value="ECO:0007669"/>
    <property type="project" value="UniProtKB-KW"/>
</dbReference>
<evidence type="ECO:0000256" key="9">
    <source>
        <dbReference type="ARBA" id="ARBA00022741"/>
    </source>
</evidence>
<dbReference type="InterPro" id="IPR036803">
    <property type="entry name" value="Porphobilinogen_deaminase_C_sf"/>
</dbReference>
<dbReference type="PRINTS" id="PR00151">
    <property type="entry name" value="PORPHBDMNASE"/>
</dbReference>
<dbReference type="HAMAP" id="MF_00054_B">
    <property type="entry name" value="EF_G_EF_2_B"/>
    <property type="match status" value="1"/>
</dbReference>
<evidence type="ECO:0000256" key="4">
    <source>
        <dbReference type="ARBA" id="ARBA00005638"/>
    </source>
</evidence>
<dbReference type="NCBIfam" id="TIGR00484">
    <property type="entry name" value="EF-G"/>
    <property type="match status" value="1"/>
</dbReference>
<keyword evidence="15" id="KW-0627">Porphyrin biosynthesis</keyword>
<dbReference type="PANTHER" id="PTHR43636">
    <property type="entry name" value="ELONGATION FACTOR G, MITOCHONDRIAL"/>
    <property type="match status" value="1"/>
</dbReference>
<dbReference type="InterPro" id="IPR015421">
    <property type="entry name" value="PyrdxlP-dep_Trfase_major"/>
</dbReference>
<dbReference type="EMBL" id="LXFE01003175">
    <property type="protein sequence ID" value="OLL22474.1"/>
    <property type="molecule type" value="Genomic_DNA"/>
</dbReference>
<evidence type="ECO:0000313" key="20">
    <source>
        <dbReference type="EMBL" id="OLL22474.1"/>
    </source>
</evidence>
<comment type="cofactor">
    <cofactor evidence="1">
        <name>dipyrromethane</name>
        <dbReference type="ChEBI" id="CHEBI:60342"/>
    </cofactor>
</comment>
<evidence type="ECO:0000256" key="16">
    <source>
        <dbReference type="ARBA" id="ARBA00024731"/>
    </source>
</evidence>
<accession>A0A1U7LIK1</accession>
<dbReference type="Pfam" id="PF00009">
    <property type="entry name" value="GTP_EFTU"/>
    <property type="match status" value="2"/>
</dbReference>
<gene>
    <name evidence="20" type="ORF">NEOLI_004561</name>
</gene>
<dbReference type="InterPro" id="IPR000795">
    <property type="entry name" value="T_Tr_GTP-bd_dom"/>
</dbReference>
<comment type="similarity">
    <text evidence="5">Belongs to the TRAFAC class translation factor GTPase superfamily. Classic translation factor GTPase family. EF-G/EF-2 subfamily.</text>
</comment>
<dbReference type="InterPro" id="IPR004161">
    <property type="entry name" value="EFTu-like_2"/>
</dbReference>
<dbReference type="GO" id="GO:0030170">
    <property type="term" value="F:pyridoxal phosphate binding"/>
    <property type="evidence" value="ECO:0007669"/>
    <property type="project" value="InterPro"/>
</dbReference>
<keyword evidence="8" id="KW-0808">Transferase</keyword>
<dbReference type="Gene3D" id="2.40.30.10">
    <property type="entry name" value="Translation factors"/>
    <property type="match status" value="1"/>
</dbReference>
<dbReference type="CDD" id="cd00609">
    <property type="entry name" value="AAT_like"/>
    <property type="match status" value="1"/>
</dbReference>
<dbReference type="PROSITE" id="PS00301">
    <property type="entry name" value="G_TR_1"/>
    <property type="match status" value="1"/>
</dbReference>
<dbReference type="SMART" id="SM00889">
    <property type="entry name" value="EFG_IV"/>
    <property type="match status" value="1"/>
</dbReference>
<dbReference type="PROSITE" id="PS51722">
    <property type="entry name" value="G_TR_2"/>
    <property type="match status" value="1"/>
</dbReference>
<comment type="function">
    <text evidence="2">Tetrapolymerization of the monopyrrole PBG into the hydroxymethylbilane pre-uroporphyrinogen in several discrete steps.</text>
</comment>
<evidence type="ECO:0000256" key="11">
    <source>
        <dbReference type="ARBA" id="ARBA00022917"/>
    </source>
</evidence>
<dbReference type="SUPFAM" id="SSF53383">
    <property type="entry name" value="PLP-dependent transferases"/>
    <property type="match status" value="1"/>
</dbReference>
<dbReference type="Gene3D" id="3.40.640.10">
    <property type="entry name" value="Type I PLP-dependent aspartate aminotransferase-like (Major domain)"/>
    <property type="match status" value="1"/>
</dbReference>
<dbReference type="InterPro" id="IPR014721">
    <property type="entry name" value="Ribsml_uS5_D2-typ_fold_subgr"/>
</dbReference>
<dbReference type="CDD" id="cd01434">
    <property type="entry name" value="EFG_mtEFG1_IV"/>
    <property type="match status" value="1"/>
</dbReference>
<evidence type="ECO:0000256" key="15">
    <source>
        <dbReference type="ARBA" id="ARBA00023244"/>
    </source>
</evidence>
<dbReference type="GO" id="GO:0004418">
    <property type="term" value="F:hydroxymethylbilane synthase activity"/>
    <property type="evidence" value="ECO:0007669"/>
    <property type="project" value="UniProtKB-EC"/>
</dbReference>
<dbReference type="Pfam" id="PF14492">
    <property type="entry name" value="EFG_III"/>
    <property type="match status" value="1"/>
</dbReference>
<dbReference type="SUPFAM" id="SSF54211">
    <property type="entry name" value="Ribosomal protein S5 domain 2-like"/>
    <property type="match status" value="1"/>
</dbReference>
<dbReference type="InterPro" id="IPR009022">
    <property type="entry name" value="EFG_III"/>
</dbReference>
<dbReference type="Pfam" id="PF03144">
    <property type="entry name" value="GTP_EFTU_D2"/>
    <property type="match status" value="1"/>
</dbReference>
<dbReference type="InterPro" id="IPR000640">
    <property type="entry name" value="EFG_V-like"/>
</dbReference>
<dbReference type="GO" id="GO:0003924">
    <property type="term" value="F:GTPase activity"/>
    <property type="evidence" value="ECO:0007669"/>
    <property type="project" value="InterPro"/>
</dbReference>
<dbReference type="FunFam" id="3.30.70.870:FF:000001">
    <property type="entry name" value="Elongation factor G"/>
    <property type="match status" value="1"/>
</dbReference>
<dbReference type="SUPFAM" id="SSF53850">
    <property type="entry name" value="Periplasmic binding protein-like II"/>
    <property type="match status" value="1"/>
</dbReference>
<dbReference type="FunFam" id="3.40.190.10:FF:000004">
    <property type="entry name" value="Porphobilinogen deaminase"/>
    <property type="match status" value="1"/>
</dbReference>
<dbReference type="InterPro" id="IPR027417">
    <property type="entry name" value="P-loop_NTPase"/>
</dbReference>
<evidence type="ECO:0000256" key="5">
    <source>
        <dbReference type="ARBA" id="ARBA00005870"/>
    </source>
</evidence>
<dbReference type="Gene3D" id="3.30.70.240">
    <property type="match status" value="1"/>
</dbReference>
<dbReference type="FunFam" id="2.40.30.10:FF:000022">
    <property type="entry name" value="Elongation factor G, mitochondrial"/>
    <property type="match status" value="1"/>
</dbReference>
<dbReference type="InterPro" id="IPR041095">
    <property type="entry name" value="EFG_II"/>
</dbReference>
<dbReference type="CDD" id="cd04091">
    <property type="entry name" value="mtEFG1_II_like"/>
    <property type="match status" value="1"/>
</dbReference>
<dbReference type="GO" id="GO:0005739">
    <property type="term" value="C:mitochondrion"/>
    <property type="evidence" value="ECO:0007669"/>
    <property type="project" value="TreeGrafter"/>
</dbReference>
<dbReference type="GO" id="GO:0006783">
    <property type="term" value="P:heme biosynthetic process"/>
    <property type="evidence" value="ECO:0007669"/>
    <property type="project" value="UniProtKB-KW"/>
</dbReference>
<name>A0A1U7LIK1_NEOID</name>
<dbReference type="SUPFAM" id="SSF54980">
    <property type="entry name" value="EF-G C-terminal domain-like"/>
    <property type="match status" value="2"/>
</dbReference>
<comment type="similarity">
    <text evidence="4">Belongs to the HMBS family.</text>
</comment>
<organism evidence="20 21">
    <name type="scientific">Neolecta irregularis (strain DAH-3)</name>
    <dbReference type="NCBI Taxonomy" id="1198029"/>
    <lineage>
        <taxon>Eukaryota</taxon>
        <taxon>Fungi</taxon>
        <taxon>Dikarya</taxon>
        <taxon>Ascomycota</taxon>
        <taxon>Taphrinomycotina</taxon>
        <taxon>Neolectales</taxon>
        <taxon>Neolectaceae</taxon>
        <taxon>Neolecta</taxon>
    </lineage>
</organism>
<dbReference type="InterPro" id="IPR015422">
    <property type="entry name" value="PyrdxlP-dep_Trfase_small"/>
</dbReference>
<feature type="domain" description="Tr-type G" evidence="19">
    <location>
        <begin position="478"/>
        <end position="738"/>
    </location>
</feature>
<keyword evidence="21" id="KW-1185">Reference proteome</keyword>
<keyword evidence="11" id="KW-0648">Protein biosynthesis</keyword>
<dbReference type="InterPro" id="IPR000860">
    <property type="entry name" value="HemC"/>
</dbReference>
<dbReference type="Gene3D" id="3.40.50.300">
    <property type="entry name" value="P-loop containing nucleotide triphosphate hydrolases"/>
    <property type="match status" value="3"/>
</dbReference>
<dbReference type="InterPro" id="IPR009000">
    <property type="entry name" value="Transl_B-barrel_sf"/>
</dbReference>
<dbReference type="FunFam" id="3.30.230.10:FF:000003">
    <property type="entry name" value="Elongation factor G"/>
    <property type="match status" value="1"/>
</dbReference>
<dbReference type="InterPro" id="IPR031157">
    <property type="entry name" value="G_TR_CS"/>
</dbReference>
<proteinExistence type="inferred from homology"/>
<dbReference type="Gene3D" id="3.40.190.10">
    <property type="entry name" value="Periplasmic binding protein-like II"/>
    <property type="match status" value="2"/>
</dbReference>
<dbReference type="InterPro" id="IPR005517">
    <property type="entry name" value="Transl_elong_EFG/EF2_IV"/>
</dbReference>
<dbReference type="InterPro" id="IPR020568">
    <property type="entry name" value="Ribosomal_Su5_D2-typ_SF"/>
</dbReference>
<evidence type="ECO:0000256" key="2">
    <source>
        <dbReference type="ARBA" id="ARBA00002869"/>
    </source>
</evidence>
<evidence type="ECO:0000256" key="6">
    <source>
        <dbReference type="ARBA" id="ARBA00012655"/>
    </source>
</evidence>
<comment type="function">
    <text evidence="16">Catalyzes the GTP-dependent ribosomal translocation step during translation elongation. During this step, the ribosome changes from the pre-translocational (PRE) to the post-translocational (POST) state as the newly formed A-site-bound peptidyl-tRNA and P-site-bound deacylated tRNA move to the P and E sites, respectively. Catalyzes the coordinated movement of the two tRNA molecules, the mRNA and conformational changes in the ribosome.</text>
</comment>
<keyword evidence="14" id="KW-0342">GTP-binding</keyword>
<dbReference type="PANTHER" id="PTHR43636:SF2">
    <property type="entry name" value="ELONGATION FACTOR G, MITOCHONDRIAL"/>
    <property type="match status" value="1"/>
</dbReference>
<protein>
    <recommendedName>
        <fullName evidence="7">Elongation factor 2</fullName>
        <ecNumber evidence="6">2.5.1.61</ecNumber>
    </recommendedName>
    <alternativeName>
        <fullName evidence="18">Hydroxymethylbilane synthase</fullName>
    </alternativeName>
    <alternativeName>
        <fullName evidence="17">Pre-uroporphyrinogen synthase</fullName>
    </alternativeName>
</protein>
<dbReference type="GO" id="GO:0070125">
    <property type="term" value="P:mitochondrial translational elongation"/>
    <property type="evidence" value="ECO:0007669"/>
    <property type="project" value="TreeGrafter"/>
</dbReference>
<evidence type="ECO:0000256" key="12">
    <source>
        <dbReference type="ARBA" id="ARBA00022946"/>
    </source>
</evidence>
<feature type="non-terminal residue" evidence="20">
    <location>
        <position position="1402"/>
    </location>
</feature>
<evidence type="ECO:0000256" key="13">
    <source>
        <dbReference type="ARBA" id="ARBA00023133"/>
    </source>
</evidence>
<dbReference type="GO" id="GO:0003746">
    <property type="term" value="F:translation elongation factor activity"/>
    <property type="evidence" value="ECO:0007669"/>
    <property type="project" value="UniProtKB-KW"/>
</dbReference>
<keyword evidence="12" id="KW-0809">Transit peptide</keyword>
<dbReference type="Pfam" id="PF00679">
    <property type="entry name" value="EFG_C"/>
    <property type="match status" value="1"/>
</dbReference>
<dbReference type="InterPro" id="IPR047872">
    <property type="entry name" value="EFG_IV"/>
</dbReference>
<dbReference type="Gene3D" id="3.30.230.10">
    <property type="match status" value="1"/>
</dbReference>
<dbReference type="InterPro" id="IPR004540">
    <property type="entry name" value="Transl_elong_EFG/EF2"/>
</dbReference>
<reference evidence="20 21" key="1">
    <citation type="submission" date="2016-04" db="EMBL/GenBank/DDBJ databases">
        <title>Evolutionary innovation and constraint leading to complex multicellularity in the Ascomycota.</title>
        <authorList>
            <person name="Cisse O."/>
            <person name="Nguyen A."/>
            <person name="Hewitt D.A."/>
            <person name="Jedd G."/>
            <person name="Stajich J.E."/>
        </authorList>
    </citation>
    <scope>NUCLEOTIDE SEQUENCE [LARGE SCALE GENOMIC DNA]</scope>
    <source>
        <strain evidence="20 21">DAH-3</strain>
    </source>
</reference>
<dbReference type="CDD" id="cd01886">
    <property type="entry name" value="EF-G"/>
    <property type="match status" value="1"/>
</dbReference>
<keyword evidence="13" id="KW-0350">Heme biosynthesis</keyword>
<dbReference type="InterPro" id="IPR035647">
    <property type="entry name" value="EFG_III/V"/>
</dbReference>
<keyword evidence="9" id="KW-0547">Nucleotide-binding</keyword>
<dbReference type="OrthoDB" id="198619at2759"/>
<dbReference type="EC" id="2.5.1.61" evidence="6"/>
<comment type="caution">
    <text evidence="20">The sequence shown here is derived from an EMBL/GenBank/DDBJ whole genome shotgun (WGS) entry which is preliminary data.</text>
</comment>
<evidence type="ECO:0000256" key="14">
    <source>
        <dbReference type="ARBA" id="ARBA00023134"/>
    </source>
</evidence>
<dbReference type="Gene3D" id="3.90.1150.10">
    <property type="entry name" value="Aspartate Aminotransferase, domain 1"/>
    <property type="match status" value="2"/>
</dbReference>
<dbReference type="InterPro" id="IPR022417">
    <property type="entry name" value="Porphobilin_deaminase_N"/>
</dbReference>
<evidence type="ECO:0000256" key="7">
    <source>
        <dbReference type="ARBA" id="ARBA00017891"/>
    </source>
</evidence>
<dbReference type="Gene3D" id="3.30.70.870">
    <property type="entry name" value="Elongation Factor G (Translational Gtpase), domain 3"/>
    <property type="match status" value="1"/>
</dbReference>
<dbReference type="Pfam" id="PF03764">
    <property type="entry name" value="EFG_IV"/>
    <property type="match status" value="1"/>
</dbReference>
<dbReference type="STRING" id="1198029.A0A1U7LIK1"/>
<dbReference type="FunFam" id="3.30.70.240:FF:000015">
    <property type="entry name" value="Elongation factor G, mitochondrial"/>
    <property type="match status" value="1"/>
</dbReference>
<dbReference type="CDD" id="cd16262">
    <property type="entry name" value="EFG_III"/>
    <property type="match status" value="1"/>
</dbReference>
<dbReference type="SUPFAM" id="SSF54782">
    <property type="entry name" value="Porphobilinogen deaminase (hydroxymethylbilane synthase), C-terminal domain"/>
    <property type="match status" value="1"/>
</dbReference>
<evidence type="ECO:0000256" key="10">
    <source>
        <dbReference type="ARBA" id="ARBA00022768"/>
    </source>
</evidence>
<dbReference type="Pfam" id="PF00155">
    <property type="entry name" value="Aminotran_1_2"/>
    <property type="match status" value="1"/>
</dbReference>
<evidence type="ECO:0000256" key="8">
    <source>
        <dbReference type="ARBA" id="ARBA00022679"/>
    </source>
</evidence>